<accession>A0AB35N0E5</accession>
<evidence type="ECO:0000313" key="1">
    <source>
        <dbReference type="EMBL" id="MDP2502624.1"/>
    </source>
</evidence>
<gene>
    <name evidence="1" type="ORF">Q8W42_18060</name>
</gene>
<comment type="caution">
    <text evidence="1">The sequence shown here is derived from an EMBL/GenBank/DDBJ whole genome shotgun (WGS) entry which is preliminary data.</text>
</comment>
<sequence>MRIDFEYIKDFLTLILNNEELDFNLGQEEFKLLYRDSDAKKKMVFHLEILADQHLIESVSTKIDGIGFQRVSQGKVVISTIPLRLTALGHQFAADLVKPGVFDKLESSFKEVGPTEAVKVVFGLAKQALDKKLSELTD</sequence>
<organism evidence="1 2">
    <name type="scientific">Vibrio splendidus</name>
    <dbReference type="NCBI Taxonomy" id="29497"/>
    <lineage>
        <taxon>Bacteria</taxon>
        <taxon>Pseudomonadati</taxon>
        <taxon>Pseudomonadota</taxon>
        <taxon>Gammaproteobacteria</taxon>
        <taxon>Vibrionales</taxon>
        <taxon>Vibrionaceae</taxon>
        <taxon>Vibrio</taxon>
    </lineage>
</organism>
<dbReference type="Proteomes" id="UP001177935">
    <property type="component" value="Unassembled WGS sequence"/>
</dbReference>
<dbReference type="RefSeq" id="WP_102560458.1">
    <property type="nucleotide sequence ID" value="NZ_CAWNUI010000022.1"/>
</dbReference>
<reference evidence="1" key="1">
    <citation type="submission" date="2023-07" db="EMBL/GenBank/DDBJ databases">
        <title>Genome content predicts the carbon catabolic preferences of heterotrophic bacteria.</title>
        <authorList>
            <person name="Gralka M."/>
        </authorList>
    </citation>
    <scope>NUCLEOTIDE SEQUENCE</scope>
    <source>
        <strain evidence="1">6E02</strain>
    </source>
</reference>
<evidence type="ECO:0000313" key="2">
    <source>
        <dbReference type="Proteomes" id="UP001177935"/>
    </source>
</evidence>
<proteinExistence type="predicted"/>
<dbReference type="AlphaFoldDB" id="A0AB35N0E5"/>
<dbReference type="EMBL" id="JAUYVL010000012">
    <property type="protein sequence ID" value="MDP2502624.1"/>
    <property type="molecule type" value="Genomic_DNA"/>
</dbReference>
<name>A0AB35N0E5_VIBSP</name>
<protein>
    <submittedName>
        <fullName evidence="1">DUF2513 domain-containing protein</fullName>
    </submittedName>
</protein>